<evidence type="ECO:0000256" key="1">
    <source>
        <dbReference type="SAM" id="MobiDB-lite"/>
    </source>
</evidence>
<feature type="compositionally biased region" description="Low complexity" evidence="1">
    <location>
        <begin position="8"/>
        <end position="24"/>
    </location>
</feature>
<organism evidence="3 4">
    <name type="scientific">Rhizoctonia solani</name>
    <dbReference type="NCBI Taxonomy" id="456999"/>
    <lineage>
        <taxon>Eukaryota</taxon>
        <taxon>Fungi</taxon>
        <taxon>Dikarya</taxon>
        <taxon>Basidiomycota</taxon>
        <taxon>Agaricomycotina</taxon>
        <taxon>Agaricomycetes</taxon>
        <taxon>Cantharellales</taxon>
        <taxon>Ceratobasidiaceae</taxon>
        <taxon>Rhizoctonia</taxon>
    </lineage>
</organism>
<dbReference type="Proteomes" id="UP000663846">
    <property type="component" value="Unassembled WGS sequence"/>
</dbReference>
<dbReference type="Pfam" id="PF00651">
    <property type="entry name" value="BTB"/>
    <property type="match status" value="1"/>
</dbReference>
<gene>
    <name evidence="3" type="ORF">RDB_LOCUS51738</name>
</gene>
<accession>A0A8H2WMV5</accession>
<reference evidence="3" key="1">
    <citation type="submission" date="2021-01" db="EMBL/GenBank/DDBJ databases">
        <authorList>
            <person name="Kaushik A."/>
        </authorList>
    </citation>
    <scope>NUCLEOTIDE SEQUENCE</scope>
    <source>
        <strain evidence="3">AG1-1C</strain>
    </source>
</reference>
<dbReference type="SUPFAM" id="SSF54695">
    <property type="entry name" value="POZ domain"/>
    <property type="match status" value="1"/>
</dbReference>
<name>A0A8H2WMV5_9AGAM</name>
<dbReference type="InterPro" id="IPR011333">
    <property type="entry name" value="SKP1/BTB/POZ_sf"/>
</dbReference>
<dbReference type="Gene3D" id="3.30.710.10">
    <property type="entry name" value="Potassium Channel Kv1.1, Chain A"/>
    <property type="match status" value="1"/>
</dbReference>
<dbReference type="InterPro" id="IPR000210">
    <property type="entry name" value="BTB/POZ_dom"/>
</dbReference>
<evidence type="ECO:0000313" key="4">
    <source>
        <dbReference type="Proteomes" id="UP000663846"/>
    </source>
</evidence>
<dbReference type="AlphaFoldDB" id="A0A8H2WMV5"/>
<proteinExistence type="predicted"/>
<dbReference type="CDD" id="cd18186">
    <property type="entry name" value="BTB_POZ_ZBTB_KLHL-like"/>
    <property type="match status" value="1"/>
</dbReference>
<dbReference type="PROSITE" id="PS50097">
    <property type="entry name" value="BTB"/>
    <property type="match status" value="1"/>
</dbReference>
<sequence length="378" mass="42578">MSHQQSDNSSENSRSQPESESEPQSDSKPEPEPEPKPGVFQTSHFYNDGSITFDIRGTIFKVHKCKPNQTDDGPTRAAEAYQTTPAILAVYSEVFRDMFGLSHVQPAEGKDESVSLDDDPKAFDTVLNAIYKGIEFIRTAHIVQLMDAITITHKYQMTQLEGYLQDHIIKTILPASVTDGVHDSGFCHYDEHPNLAMSVLRFGADDLTPWAFYSVGVRFFSKIKIGDVSTYRPPPTWLAFDPEFAYSFFVLRQVISDAFENWEKRINDFYTTSCPRSTNAKSATTKCARQTGRFDQSSPLYISSDRKSVDPVREMAPKIKRLTKVLADQKDVFHSGWCSKCNTALKEVASGVLGGMYPHLVDCVARMDRMKLRDVPDI</sequence>
<evidence type="ECO:0000259" key="2">
    <source>
        <dbReference type="PROSITE" id="PS50097"/>
    </source>
</evidence>
<dbReference type="EMBL" id="CAJMWS010000300">
    <property type="protein sequence ID" value="CAE6397121.1"/>
    <property type="molecule type" value="Genomic_DNA"/>
</dbReference>
<comment type="caution">
    <text evidence="3">The sequence shown here is derived from an EMBL/GenBank/DDBJ whole genome shotgun (WGS) entry which is preliminary data.</text>
</comment>
<protein>
    <recommendedName>
        <fullName evidence="2">BTB domain-containing protein</fullName>
    </recommendedName>
</protein>
<feature type="region of interest" description="Disordered" evidence="1">
    <location>
        <begin position="1"/>
        <end position="44"/>
    </location>
</feature>
<evidence type="ECO:0000313" key="3">
    <source>
        <dbReference type="EMBL" id="CAE6397121.1"/>
    </source>
</evidence>
<feature type="compositionally biased region" description="Basic and acidic residues" evidence="1">
    <location>
        <begin position="25"/>
        <end position="35"/>
    </location>
</feature>
<feature type="domain" description="BTB" evidence="2">
    <location>
        <begin position="79"/>
        <end position="139"/>
    </location>
</feature>